<accession>A0A6J6ULI8</accession>
<dbReference type="EMBL" id="CAFAAL010000068">
    <property type="protein sequence ID" value="CAB4805111.1"/>
    <property type="molecule type" value="Genomic_DNA"/>
</dbReference>
<sequence length="1224" mass="130616">MKRILALALTSVLLVSTACSSGKKSESTDPQLSGPARALYQPPGVVGPDSFAPTFELSSYEVTSDDPVLEGEVSSSAPGIYRGRTYGGTGTNICDTEKMIEFLQYYSDRGRAWAAIQGISFEELPSFIRSLTSVYVTQDINVKMFGFKNGQSYGYDAVIAAGTAILIDDQGMPRGRCACGNPLLSPTEENVEATETSDSTTQETTPQSTPDDTVITQESTTIPGEVSIPTDDSIPPVDEPQCPEQIIGGGWTDYIDANGDRWTFITTAGQWVNVDDESVSPVDEVGDLPGFKDACGEPRNRKPQPECPETFEGARYTDPEGNVWVWVSDDTDGAHWWFDDNGKFVYLTTSDLPGVDADCDDPEITITGECPETFQGARYTDSEGTTWIWTSAESTGAHWMRIVDGVVDISEARATNKLAGVPEDCPEESPCPPTKPRIGDVWYDAQGSLWEFNYREDSTPSWDNTSTEEVESVATAQLDAGADCPPPPTQNDPCPPTKPHLGSTWTAPDSSEWVYGQSPSGTYGWDMIGTEDFENLTNEELGTENCYPPIDPPCPEIKASTGDSWVAPNGDVFVYNGPENGWVNANEPDIHYMMTIQLPGYIDECMPPCPPLQLSIDENAVWVDPTTQDIWIWGSVEWINLTDSSSVATTVELPWYRSLCLPPCPPDSAGENIASWTSSDNDLPVTNSLVQSTTRSAITIQPGIPTIERIADNRVRATVAPYDDCYEEGCVDLNVEPEDGHTFVDSRGVRWVYGGDGIWYSEQGESATYVYDIPGYRDACDDPEEPVPFECPQEFEGNTYTESTGTAWIWVWFNNDAADTDHGQHWYTRYEDGSTEYRTTADLEADGRFANCTGGGTIAEGEIKIGIEPKDPVCAETDMFVRITATSSTGSEITAMTATFDGTEFSLTLGSDGAWTGMASTSDAGNQVVKASATAADGSTGTASTDAVVRDCDQPSSDETPSTTVATATTTTVAGPKEPAATTTVPTTKAPGGTTNQPPVITISVAECVEIGSDGPTGIKYSVSASDPEGAALSGRVLWDGGKILDLAFAGSGSSGGQINVTYAFRGQSKTLKGEISDGANSRSASVVVRGVTPGGCSQSTPPTTTPTTSTPAVAPTTTTTVVAPTTTQPVVTNQPPSITFVALQCGANSKAATFNIVDPEGALGDISVKVGGVVRTNGASFKAPIYSIPITSNDASKVISINAFDIAKNQTVFNYTLPKVICG</sequence>
<evidence type="ECO:0000313" key="6">
    <source>
        <dbReference type="EMBL" id="CAB5034119.1"/>
    </source>
</evidence>
<evidence type="ECO:0000313" key="4">
    <source>
        <dbReference type="EMBL" id="CAB4760680.1"/>
    </source>
</evidence>
<reference evidence="4" key="1">
    <citation type="submission" date="2020-05" db="EMBL/GenBank/DDBJ databases">
        <authorList>
            <person name="Chiriac C."/>
            <person name="Salcher M."/>
            <person name="Ghai R."/>
            <person name="Kavagutti S V."/>
        </authorList>
    </citation>
    <scope>NUCLEOTIDE SEQUENCE</scope>
</reference>
<dbReference type="EMBL" id="CAFBPS010000110">
    <property type="protein sequence ID" value="CAB5034119.1"/>
    <property type="molecule type" value="Genomic_DNA"/>
</dbReference>
<proteinExistence type="predicted"/>
<evidence type="ECO:0000313" key="5">
    <source>
        <dbReference type="EMBL" id="CAB4805111.1"/>
    </source>
</evidence>
<feature type="compositionally biased region" description="Low complexity" evidence="1">
    <location>
        <begin position="934"/>
        <end position="947"/>
    </location>
</feature>
<dbReference type="EMBL" id="CAEZYH010000004">
    <property type="protein sequence ID" value="CAB4707597.1"/>
    <property type="molecule type" value="Genomic_DNA"/>
</dbReference>
<protein>
    <submittedName>
        <fullName evidence="4">Unannotated protein</fullName>
    </submittedName>
</protein>
<feature type="region of interest" description="Disordered" evidence="1">
    <location>
        <begin position="934"/>
        <end position="998"/>
    </location>
</feature>
<feature type="region of interest" description="Disordered" evidence="1">
    <location>
        <begin position="180"/>
        <end position="215"/>
    </location>
</feature>
<name>A0A6J6ULI8_9ZZZZ</name>
<feature type="region of interest" description="Disordered" evidence="1">
    <location>
        <begin position="485"/>
        <end position="511"/>
    </location>
</feature>
<feature type="compositionally biased region" description="Low complexity" evidence="1">
    <location>
        <begin position="1098"/>
        <end position="1114"/>
    </location>
</feature>
<feature type="domain" description="DUF6777" evidence="2">
    <location>
        <begin position="73"/>
        <end position="197"/>
    </location>
</feature>
<dbReference type="EMBL" id="CAEZZP010000002">
    <property type="protein sequence ID" value="CAB4760680.1"/>
    <property type="molecule type" value="Genomic_DNA"/>
</dbReference>
<feature type="region of interest" description="Disordered" evidence="1">
    <location>
        <begin position="280"/>
        <end position="309"/>
    </location>
</feature>
<feature type="region of interest" description="Disordered" evidence="1">
    <location>
        <begin position="1093"/>
        <end position="1114"/>
    </location>
</feature>
<dbReference type="AlphaFoldDB" id="A0A6J6ULI8"/>
<feature type="compositionally biased region" description="Pro residues" evidence="1">
    <location>
        <begin position="485"/>
        <end position="498"/>
    </location>
</feature>
<evidence type="ECO:0000313" key="3">
    <source>
        <dbReference type="EMBL" id="CAB4707597.1"/>
    </source>
</evidence>
<gene>
    <name evidence="3" type="ORF">UFOPK2658_00190</name>
    <name evidence="4" type="ORF">UFOPK2880_00086</name>
    <name evidence="5" type="ORF">UFOPK3004_00889</name>
    <name evidence="6" type="ORF">UFOPK4134_01307</name>
</gene>
<feature type="compositionally biased region" description="Low complexity" evidence="1">
    <location>
        <begin position="963"/>
        <end position="995"/>
    </location>
</feature>
<feature type="compositionally biased region" description="Low complexity" evidence="1">
    <location>
        <begin position="194"/>
        <end position="213"/>
    </location>
</feature>
<evidence type="ECO:0000256" key="1">
    <source>
        <dbReference type="SAM" id="MobiDB-lite"/>
    </source>
</evidence>
<dbReference type="PROSITE" id="PS51257">
    <property type="entry name" value="PROKAR_LIPOPROTEIN"/>
    <property type="match status" value="1"/>
</dbReference>
<organism evidence="4">
    <name type="scientific">freshwater metagenome</name>
    <dbReference type="NCBI Taxonomy" id="449393"/>
    <lineage>
        <taxon>unclassified sequences</taxon>
        <taxon>metagenomes</taxon>
        <taxon>ecological metagenomes</taxon>
    </lineage>
</organism>
<feature type="compositionally biased region" description="Basic and acidic residues" evidence="1">
    <location>
        <begin position="294"/>
        <end position="304"/>
    </location>
</feature>
<evidence type="ECO:0000259" key="2">
    <source>
        <dbReference type="Pfam" id="PF20568"/>
    </source>
</evidence>
<dbReference type="InterPro" id="IPR046704">
    <property type="entry name" value="DUF6777"/>
</dbReference>
<dbReference type="Pfam" id="PF20568">
    <property type="entry name" value="DUF6777"/>
    <property type="match status" value="1"/>
</dbReference>